<dbReference type="InterPro" id="IPR050361">
    <property type="entry name" value="MPP/UQCRC_Complex"/>
</dbReference>
<dbReference type="STRING" id="237069.SAMN05216498_1121"/>
<feature type="domain" description="Peptidase M16 N-terminal" evidence="3">
    <location>
        <begin position="13"/>
        <end position="159"/>
    </location>
</feature>
<evidence type="ECO:0000256" key="2">
    <source>
        <dbReference type="RuleBase" id="RU004447"/>
    </source>
</evidence>
<evidence type="ECO:0000259" key="4">
    <source>
        <dbReference type="Pfam" id="PF05193"/>
    </source>
</evidence>
<dbReference type="PROSITE" id="PS00143">
    <property type="entry name" value="INSULINASE"/>
    <property type="match status" value="1"/>
</dbReference>
<dbReference type="FunFam" id="3.30.830.10:FF:000008">
    <property type="entry name" value="Mitochondrial-processing peptidase subunit beta"/>
    <property type="match status" value="1"/>
</dbReference>
<gene>
    <name evidence="5" type="ORF">SAMN05216498_1121</name>
</gene>
<dbReference type="OrthoDB" id="9811314at2"/>
<dbReference type="Proteomes" id="UP000199334">
    <property type="component" value="Unassembled WGS sequence"/>
</dbReference>
<dbReference type="PANTHER" id="PTHR11851:SF49">
    <property type="entry name" value="MITOCHONDRIAL-PROCESSING PEPTIDASE SUBUNIT ALPHA"/>
    <property type="match status" value="1"/>
</dbReference>
<evidence type="ECO:0000259" key="3">
    <source>
        <dbReference type="Pfam" id="PF00675"/>
    </source>
</evidence>
<dbReference type="GO" id="GO:0006508">
    <property type="term" value="P:proteolysis"/>
    <property type="evidence" value="ECO:0007669"/>
    <property type="project" value="InterPro"/>
</dbReference>
<evidence type="ECO:0000313" key="6">
    <source>
        <dbReference type="Proteomes" id="UP000199334"/>
    </source>
</evidence>
<evidence type="ECO:0000256" key="1">
    <source>
        <dbReference type="ARBA" id="ARBA00007261"/>
    </source>
</evidence>
<dbReference type="Pfam" id="PF00675">
    <property type="entry name" value="Peptidase_M16"/>
    <property type="match status" value="1"/>
</dbReference>
<dbReference type="InterPro" id="IPR011249">
    <property type="entry name" value="Metalloenz_LuxS/M16"/>
</dbReference>
<dbReference type="SUPFAM" id="SSF63411">
    <property type="entry name" value="LuxS/MPP-like metallohydrolase"/>
    <property type="match status" value="2"/>
</dbReference>
<dbReference type="RefSeq" id="WP_093855624.1">
    <property type="nucleotide sequence ID" value="NZ_BJVZ01000001.1"/>
</dbReference>
<proteinExistence type="inferred from homology"/>
<dbReference type="EMBL" id="FNIG01000002">
    <property type="protein sequence ID" value="SDN00621.1"/>
    <property type="molecule type" value="Genomic_DNA"/>
</dbReference>
<dbReference type="GO" id="GO:0004222">
    <property type="term" value="F:metalloendopeptidase activity"/>
    <property type="evidence" value="ECO:0007669"/>
    <property type="project" value="InterPro"/>
</dbReference>
<sequence length="406" mass="46133">MINRYQLSNGVRVVEEPMPSIRSTSIGIWILSGSRNETNRNNGISHLIEHMLFKGTPTRSARNIAESFDTIGGHANAFTSKEYTCLYAKVLDQNAHEVLDLMFDMFFNSSFNEEELEREKNVIYEEIAMTEDTPDDIIHDYLHNVSFGNHPLSFPILGDEEALKQIDRDKILSYKDQYYSSDRIVISVAGSIPEGFDNKIDKLFSTIPDKSSSNDLLTTSYSNETLLKKKETSQAHLCLGYPGVHIGDHSIYALTVLNNVFGGSMSSRLFQKIREEMGLTYSIFSYHSSFRDNGLLTIYGATTTEQLDLLEDEIYKIIEDIKQHGITRKELDKTLQQLNGQIVLGMENPNSRMHHNGRNELLEQSHLTVNELIQAFENVTLNEIQKIADYIFKNQPSKACILPSNV</sequence>
<feature type="domain" description="Peptidase M16 C-terminal" evidence="4">
    <location>
        <begin position="166"/>
        <end position="338"/>
    </location>
</feature>
<evidence type="ECO:0000313" key="5">
    <source>
        <dbReference type="EMBL" id="SDN00621.1"/>
    </source>
</evidence>
<keyword evidence="6" id="KW-1185">Reference proteome</keyword>
<comment type="similarity">
    <text evidence="1 2">Belongs to the peptidase M16 family.</text>
</comment>
<dbReference type="AlphaFoldDB" id="A0A1G9XVX5"/>
<organism evidence="5 6">
    <name type="scientific">Tenuibacillus multivorans</name>
    <dbReference type="NCBI Taxonomy" id="237069"/>
    <lineage>
        <taxon>Bacteria</taxon>
        <taxon>Bacillati</taxon>
        <taxon>Bacillota</taxon>
        <taxon>Bacilli</taxon>
        <taxon>Bacillales</taxon>
        <taxon>Bacillaceae</taxon>
        <taxon>Tenuibacillus</taxon>
    </lineage>
</organism>
<dbReference type="GO" id="GO:0046872">
    <property type="term" value="F:metal ion binding"/>
    <property type="evidence" value="ECO:0007669"/>
    <property type="project" value="InterPro"/>
</dbReference>
<dbReference type="PANTHER" id="PTHR11851">
    <property type="entry name" value="METALLOPROTEASE"/>
    <property type="match status" value="1"/>
</dbReference>
<dbReference type="Pfam" id="PF05193">
    <property type="entry name" value="Peptidase_M16_C"/>
    <property type="match status" value="1"/>
</dbReference>
<dbReference type="Gene3D" id="3.30.830.10">
    <property type="entry name" value="Metalloenzyme, LuxS/M16 peptidase-like"/>
    <property type="match status" value="2"/>
</dbReference>
<accession>A0A1G9XVX5</accession>
<dbReference type="InterPro" id="IPR011765">
    <property type="entry name" value="Pept_M16_N"/>
</dbReference>
<protein>
    <submittedName>
        <fullName evidence="5">Predicted Zn-dependent peptidase</fullName>
    </submittedName>
</protein>
<name>A0A1G9XVX5_9BACI</name>
<reference evidence="5 6" key="1">
    <citation type="submission" date="2016-10" db="EMBL/GenBank/DDBJ databases">
        <authorList>
            <person name="de Groot N.N."/>
        </authorList>
    </citation>
    <scope>NUCLEOTIDE SEQUENCE [LARGE SCALE GENOMIC DNA]</scope>
    <source>
        <strain evidence="5 6">CGMCC 1.3442</strain>
    </source>
</reference>
<dbReference type="InterPro" id="IPR001431">
    <property type="entry name" value="Pept_M16_Zn_BS"/>
</dbReference>
<dbReference type="InterPro" id="IPR007863">
    <property type="entry name" value="Peptidase_M16_C"/>
</dbReference>